<evidence type="ECO:0000256" key="1">
    <source>
        <dbReference type="SAM" id="Phobius"/>
    </source>
</evidence>
<organism evidence="2 3">
    <name type="scientific">Chaetoceros tenuissimus</name>
    <dbReference type="NCBI Taxonomy" id="426638"/>
    <lineage>
        <taxon>Eukaryota</taxon>
        <taxon>Sar</taxon>
        <taxon>Stramenopiles</taxon>
        <taxon>Ochrophyta</taxon>
        <taxon>Bacillariophyta</taxon>
        <taxon>Coscinodiscophyceae</taxon>
        <taxon>Chaetocerotophycidae</taxon>
        <taxon>Chaetocerotales</taxon>
        <taxon>Chaetocerotaceae</taxon>
        <taxon>Chaetoceros</taxon>
    </lineage>
</organism>
<comment type="caution">
    <text evidence="2">The sequence shown here is derived from an EMBL/GenBank/DDBJ whole genome shotgun (WGS) entry which is preliminary data.</text>
</comment>
<keyword evidence="3" id="KW-1185">Reference proteome</keyword>
<keyword evidence="1" id="KW-1133">Transmembrane helix</keyword>
<dbReference type="EMBL" id="BLLK01000047">
    <property type="protein sequence ID" value="GFH55393.1"/>
    <property type="molecule type" value="Genomic_DNA"/>
</dbReference>
<reference evidence="2 3" key="1">
    <citation type="journal article" date="2021" name="Sci. Rep.">
        <title>The genome of the diatom Chaetoceros tenuissimus carries an ancient integrated fragment of an extant virus.</title>
        <authorList>
            <person name="Hongo Y."/>
            <person name="Kimura K."/>
            <person name="Takaki Y."/>
            <person name="Yoshida Y."/>
            <person name="Baba S."/>
            <person name="Kobayashi G."/>
            <person name="Nagasaki K."/>
            <person name="Hano T."/>
            <person name="Tomaru Y."/>
        </authorList>
    </citation>
    <scope>NUCLEOTIDE SEQUENCE [LARGE SCALE GENOMIC DNA]</scope>
    <source>
        <strain evidence="2 3">NIES-3715</strain>
    </source>
</reference>
<accession>A0AAD3D0F6</accession>
<keyword evidence="1" id="KW-0472">Membrane</keyword>
<feature type="transmembrane region" description="Helical" evidence="1">
    <location>
        <begin position="80"/>
        <end position="99"/>
    </location>
</feature>
<gene>
    <name evidence="2" type="ORF">CTEN210_11869</name>
</gene>
<dbReference type="Proteomes" id="UP001054902">
    <property type="component" value="Unassembled WGS sequence"/>
</dbReference>
<sequence length="217" mass="23472">MRSSLFAAFLQPTTFTSPVQSSNSKTVLFSSSFHESTLSQIPSFKSSSIFLSASEQQEATAAIATSTSKTFEAVAPDTNILIGFGIVFILSIIAAYVWSEQVVPVSRTKLALSKRDGEVKQYLDELRASSTNSTEYIEIKPNVGDGRDIERWLMNDWLNDNKSAGGKSGRKKEPALPILKKAKWNSGDNPVVVTAAIMMVGILVASVTERIGTTGSL</sequence>
<name>A0AAD3D0F6_9STRA</name>
<keyword evidence="1" id="KW-0812">Transmembrane</keyword>
<feature type="transmembrane region" description="Helical" evidence="1">
    <location>
        <begin position="190"/>
        <end position="208"/>
    </location>
</feature>
<evidence type="ECO:0000313" key="2">
    <source>
        <dbReference type="EMBL" id="GFH55393.1"/>
    </source>
</evidence>
<evidence type="ECO:0000313" key="3">
    <source>
        <dbReference type="Proteomes" id="UP001054902"/>
    </source>
</evidence>
<protein>
    <submittedName>
        <fullName evidence="2">Uncharacterized protein</fullName>
    </submittedName>
</protein>
<dbReference type="AlphaFoldDB" id="A0AAD3D0F6"/>
<proteinExistence type="predicted"/>